<feature type="compositionally biased region" description="Pro residues" evidence="1">
    <location>
        <begin position="38"/>
        <end position="67"/>
    </location>
</feature>
<feature type="compositionally biased region" description="Polar residues" evidence="1">
    <location>
        <begin position="270"/>
        <end position="279"/>
    </location>
</feature>
<evidence type="ECO:0000313" key="3">
    <source>
        <dbReference type="Proteomes" id="UP000694393"/>
    </source>
</evidence>
<protein>
    <submittedName>
        <fullName evidence="2">Uncharacterized protein</fullName>
    </submittedName>
</protein>
<feature type="compositionally biased region" description="Low complexity" evidence="1">
    <location>
        <begin position="422"/>
        <end position="438"/>
    </location>
</feature>
<feature type="region of interest" description="Disordered" evidence="1">
    <location>
        <begin position="1"/>
        <end position="170"/>
    </location>
</feature>
<feature type="compositionally biased region" description="Polar residues" evidence="1">
    <location>
        <begin position="285"/>
        <end position="323"/>
    </location>
</feature>
<feature type="region of interest" description="Disordered" evidence="1">
    <location>
        <begin position="259"/>
        <end position="323"/>
    </location>
</feature>
<dbReference type="Proteomes" id="UP000694393">
    <property type="component" value="Unplaced"/>
</dbReference>
<organism evidence="2 3">
    <name type="scientific">Pelusios castaneus</name>
    <name type="common">West African mud turtle</name>
    <dbReference type="NCBI Taxonomy" id="367368"/>
    <lineage>
        <taxon>Eukaryota</taxon>
        <taxon>Metazoa</taxon>
        <taxon>Chordata</taxon>
        <taxon>Craniata</taxon>
        <taxon>Vertebrata</taxon>
        <taxon>Euteleostomi</taxon>
        <taxon>Archelosauria</taxon>
        <taxon>Testudinata</taxon>
        <taxon>Testudines</taxon>
        <taxon>Pleurodira</taxon>
        <taxon>Pelomedusidae</taxon>
        <taxon>Pelusios</taxon>
    </lineage>
</organism>
<evidence type="ECO:0000313" key="2">
    <source>
        <dbReference type="Ensembl" id="ENSPCEP00000004956.1"/>
    </source>
</evidence>
<dbReference type="SUPFAM" id="SSF51120">
    <property type="entry name" value="beta-Roll"/>
    <property type="match status" value="1"/>
</dbReference>
<dbReference type="Ensembl" id="ENSPCET00000005128.1">
    <property type="protein sequence ID" value="ENSPCEP00000004956.1"/>
    <property type="gene ID" value="ENSPCEG00000004014.1"/>
</dbReference>
<feature type="compositionally biased region" description="Polar residues" evidence="1">
    <location>
        <begin position="72"/>
        <end position="95"/>
    </location>
</feature>
<accession>A0A8C8RHT1</accession>
<feature type="compositionally biased region" description="Pro residues" evidence="1">
    <location>
        <begin position="1"/>
        <end position="21"/>
    </location>
</feature>
<keyword evidence="3" id="KW-1185">Reference proteome</keyword>
<feature type="compositionally biased region" description="Polar residues" evidence="1">
    <location>
        <begin position="103"/>
        <end position="168"/>
    </location>
</feature>
<dbReference type="AlphaFoldDB" id="A0A8C8RHT1"/>
<reference evidence="2" key="2">
    <citation type="submission" date="2025-09" db="UniProtKB">
        <authorList>
            <consortium name="Ensembl"/>
        </authorList>
    </citation>
    <scope>IDENTIFICATION</scope>
</reference>
<dbReference type="InterPro" id="IPR011049">
    <property type="entry name" value="Serralysin-like_metalloprot_C"/>
</dbReference>
<reference evidence="2" key="1">
    <citation type="submission" date="2025-08" db="UniProtKB">
        <authorList>
            <consortium name="Ensembl"/>
        </authorList>
    </citation>
    <scope>IDENTIFICATION</scope>
</reference>
<evidence type="ECO:0000256" key="1">
    <source>
        <dbReference type="SAM" id="MobiDB-lite"/>
    </source>
</evidence>
<feature type="region of interest" description="Disordered" evidence="1">
    <location>
        <begin position="410"/>
        <end position="453"/>
    </location>
</feature>
<name>A0A8C8RHT1_9SAUR</name>
<proteinExistence type="predicted"/>
<sequence length="453" mass="47282">MPPLPGTRPPTPAPGTRPPTPALGTRPPTPALGTRLPTPAPSTRPLTPVPGTRPPTPAPGTRPPTPAPGTGHQASDTRTGHQASDTRTGHQASNTRTRHQASDTRTGNQASNTRTGHQASDTRTGNQASDTRTGHQASDTRTGNQASDTCTGNQASNTRTGNQASDTRASYAGPCACSVASWLLSPADKRQELPTNTCCRAGEAPFRTARDVGPSEMGEWLLLTPEGTDSLWAQPPVRASLPYLAAFAAAAAAAAGLTPAGTQRERVQSCKLTSNSWDTSDTRTGHQASNTRTRNQASDTRTGNQASDTRTGNQASDTRTGNQASCKLEMKKASPSQCKLQVPNGAGSVQFCYCELPSRQTQRRKGQCKHPAIHLPATPGIPPPGTNPGTPLSWAPVPAEINRSEPRCKAAHTEENQFYPNSSLPAAPAAQLPASPSLGRECASGTANVVVQP</sequence>